<dbReference type="AlphaFoldDB" id="A0A8S9R1M9"/>
<protein>
    <submittedName>
        <fullName evidence="1">Uncharacterized protein</fullName>
    </submittedName>
</protein>
<dbReference type="EMBL" id="QGKX02000996">
    <property type="protein sequence ID" value="KAF3557677.1"/>
    <property type="molecule type" value="Genomic_DNA"/>
</dbReference>
<gene>
    <name evidence="1" type="ORF">F2Q69_00012704</name>
</gene>
<evidence type="ECO:0000313" key="1">
    <source>
        <dbReference type="EMBL" id="KAF3557677.1"/>
    </source>
</evidence>
<dbReference type="Proteomes" id="UP000712600">
    <property type="component" value="Unassembled WGS sequence"/>
</dbReference>
<proteinExistence type="predicted"/>
<evidence type="ECO:0000313" key="2">
    <source>
        <dbReference type="Proteomes" id="UP000712600"/>
    </source>
</evidence>
<reference evidence="1" key="1">
    <citation type="submission" date="2019-12" db="EMBL/GenBank/DDBJ databases">
        <title>Genome sequencing and annotation of Brassica cretica.</title>
        <authorList>
            <person name="Studholme D.J."/>
            <person name="Sarris P."/>
        </authorList>
    </citation>
    <scope>NUCLEOTIDE SEQUENCE</scope>
    <source>
        <strain evidence="1">PFS-109/04</strain>
        <tissue evidence="1">Leaf</tissue>
    </source>
</reference>
<comment type="caution">
    <text evidence="1">The sequence shown here is derived from an EMBL/GenBank/DDBJ whole genome shotgun (WGS) entry which is preliminary data.</text>
</comment>
<organism evidence="1 2">
    <name type="scientific">Brassica cretica</name>
    <name type="common">Mustard</name>
    <dbReference type="NCBI Taxonomy" id="69181"/>
    <lineage>
        <taxon>Eukaryota</taxon>
        <taxon>Viridiplantae</taxon>
        <taxon>Streptophyta</taxon>
        <taxon>Embryophyta</taxon>
        <taxon>Tracheophyta</taxon>
        <taxon>Spermatophyta</taxon>
        <taxon>Magnoliopsida</taxon>
        <taxon>eudicotyledons</taxon>
        <taxon>Gunneridae</taxon>
        <taxon>Pentapetalae</taxon>
        <taxon>rosids</taxon>
        <taxon>malvids</taxon>
        <taxon>Brassicales</taxon>
        <taxon>Brassicaceae</taxon>
        <taxon>Brassiceae</taxon>
        <taxon>Brassica</taxon>
    </lineage>
</organism>
<accession>A0A8S9R1M9</accession>
<name>A0A8S9R1M9_BRACR</name>
<sequence length="97" mass="10822">MLSNFFISSPQGSSHSSLVNLHRLWCIFCMCTGGLWWVSGRCSSIDGYWRLSIGGGLSLSIDGWLSLPIDVDMKRAGRMWVSCCEFLVGHDPHDIAR</sequence>